<gene>
    <name evidence="14" type="ORF">PM10SUCC1_19670</name>
</gene>
<keyword evidence="8 13" id="KW-1133">Transmembrane helix</keyword>
<evidence type="ECO:0000256" key="5">
    <source>
        <dbReference type="ARBA" id="ARBA00022475"/>
    </source>
</evidence>
<feature type="transmembrane region" description="Helical" evidence="13">
    <location>
        <begin position="198"/>
        <end position="221"/>
    </location>
</feature>
<evidence type="ECO:0000256" key="6">
    <source>
        <dbReference type="ARBA" id="ARBA00022596"/>
    </source>
</evidence>
<keyword evidence="15" id="KW-1185">Reference proteome</keyword>
<evidence type="ECO:0000256" key="1">
    <source>
        <dbReference type="ARBA" id="ARBA00002510"/>
    </source>
</evidence>
<dbReference type="GO" id="GO:0032025">
    <property type="term" value="P:response to cobalt ion"/>
    <property type="evidence" value="ECO:0007669"/>
    <property type="project" value="TreeGrafter"/>
</dbReference>
<evidence type="ECO:0000256" key="8">
    <source>
        <dbReference type="ARBA" id="ARBA00022989"/>
    </source>
</evidence>
<dbReference type="GO" id="GO:0005886">
    <property type="term" value="C:plasma membrane"/>
    <property type="evidence" value="ECO:0007669"/>
    <property type="project" value="UniProtKB-SubCell"/>
</dbReference>
<dbReference type="PANTHER" id="PTHR40659">
    <property type="entry name" value="NICKEL/COBALT EFFLUX SYSTEM RCNA"/>
    <property type="match status" value="1"/>
</dbReference>
<accession>A0A9W6GJS9</accession>
<evidence type="ECO:0000256" key="10">
    <source>
        <dbReference type="ARBA" id="ARBA00023112"/>
    </source>
</evidence>
<keyword evidence="5" id="KW-1003">Cell membrane</keyword>
<evidence type="ECO:0000256" key="9">
    <source>
        <dbReference type="ARBA" id="ARBA00023065"/>
    </source>
</evidence>
<evidence type="ECO:0000256" key="13">
    <source>
        <dbReference type="RuleBase" id="RU362101"/>
    </source>
</evidence>
<evidence type="ECO:0000256" key="12">
    <source>
        <dbReference type="ARBA" id="ARBA00023285"/>
    </source>
</evidence>
<protein>
    <recommendedName>
        <fullName evidence="13">Nickel/cobalt efflux system</fullName>
    </recommendedName>
</protein>
<evidence type="ECO:0000313" key="15">
    <source>
        <dbReference type="Proteomes" id="UP001144471"/>
    </source>
</evidence>
<keyword evidence="12" id="KW-0170">Cobalt</keyword>
<reference evidence="14" key="1">
    <citation type="submission" date="2022-12" db="EMBL/GenBank/DDBJ databases">
        <title>Reference genome sequencing for broad-spectrum identification of bacterial and archaeal isolates by mass spectrometry.</title>
        <authorList>
            <person name="Sekiguchi Y."/>
            <person name="Tourlousse D.M."/>
        </authorList>
    </citation>
    <scope>NUCLEOTIDE SEQUENCE</scope>
    <source>
        <strain evidence="14">10succ1</strain>
    </source>
</reference>
<dbReference type="Proteomes" id="UP001144471">
    <property type="component" value="Unassembled WGS sequence"/>
</dbReference>
<evidence type="ECO:0000256" key="2">
    <source>
        <dbReference type="ARBA" id="ARBA00004651"/>
    </source>
</evidence>
<proteinExistence type="inferred from homology"/>
<sequence>MKRINTVIFIVLTLAGLWFGRNYYKNNMRRVIGIQRTQVADISRSLRSGEKGAEKKAMALLLVYGVVHSLGPGHGKSIISSVFLAGEGGVKKVLLLGGLISYLQGFTAYLTVRAFNFLGRNLLPVAAQQTEDNVRYLTAIFILGIGLYLLYRKAVKRGCECAKEERSSLWMALLLGVTPCYGTVNVLLFLGLMGMEEYQLMGTLAIGTGMFITVGGTGILAKTFKWGSRRIGEGCYEILEYAGPGVMVLYSLNFLGGKVSNLL</sequence>
<evidence type="ECO:0000256" key="7">
    <source>
        <dbReference type="ARBA" id="ARBA00022692"/>
    </source>
</evidence>
<keyword evidence="4 13" id="KW-0813">Transport</keyword>
<evidence type="ECO:0000256" key="4">
    <source>
        <dbReference type="ARBA" id="ARBA00022448"/>
    </source>
</evidence>
<comment type="similarity">
    <text evidence="13">Belongs to the NiCoT transporter (TC 2.A.52) family.</text>
</comment>
<dbReference type="GO" id="GO:0006824">
    <property type="term" value="P:cobalt ion transport"/>
    <property type="evidence" value="ECO:0007669"/>
    <property type="project" value="UniProtKB-KW"/>
</dbReference>
<dbReference type="InterPro" id="IPR011541">
    <property type="entry name" value="Ni/Co_transpt_high_affinity"/>
</dbReference>
<dbReference type="PANTHER" id="PTHR40659:SF1">
    <property type="entry name" value="NICKEL_COBALT EFFLUX SYSTEM RCNA"/>
    <property type="match status" value="1"/>
</dbReference>
<keyword evidence="10" id="KW-0921">Nickel transport</keyword>
<evidence type="ECO:0000313" key="14">
    <source>
        <dbReference type="EMBL" id="GLI56453.1"/>
    </source>
</evidence>
<feature type="transmembrane region" description="Helical" evidence="13">
    <location>
        <begin position="93"/>
        <end position="114"/>
    </location>
</feature>
<feature type="transmembrane region" description="Helical" evidence="13">
    <location>
        <begin position="172"/>
        <end position="192"/>
    </location>
</feature>
<dbReference type="GO" id="GO:0015099">
    <property type="term" value="F:nickel cation transmembrane transporter activity"/>
    <property type="evidence" value="ECO:0007669"/>
    <property type="project" value="UniProtKB-UniRule"/>
</dbReference>
<evidence type="ECO:0000256" key="11">
    <source>
        <dbReference type="ARBA" id="ARBA00023136"/>
    </source>
</evidence>
<keyword evidence="6" id="KW-0533">Nickel</keyword>
<dbReference type="Pfam" id="PF03824">
    <property type="entry name" value="NicO"/>
    <property type="match status" value="1"/>
</dbReference>
<dbReference type="GO" id="GO:0010045">
    <property type="term" value="P:response to nickel cation"/>
    <property type="evidence" value="ECO:0007669"/>
    <property type="project" value="TreeGrafter"/>
</dbReference>
<comment type="subcellular location">
    <subcellularLocation>
        <location evidence="2 13">Cell membrane</location>
        <topology evidence="2 13">Multi-pass membrane protein</topology>
    </subcellularLocation>
</comment>
<name>A0A9W6GJS9_9FUSO</name>
<comment type="function">
    <text evidence="1">Efflux system for nickel and cobalt.</text>
</comment>
<comment type="caution">
    <text evidence="14">The sequence shown here is derived from an EMBL/GenBank/DDBJ whole genome shotgun (WGS) entry which is preliminary data.</text>
</comment>
<keyword evidence="7 13" id="KW-0812">Transmembrane</keyword>
<evidence type="ECO:0000256" key="3">
    <source>
        <dbReference type="ARBA" id="ARBA00022426"/>
    </source>
</evidence>
<dbReference type="InterPro" id="IPR051224">
    <property type="entry name" value="NiCoT_RcnA"/>
</dbReference>
<dbReference type="GO" id="GO:0046583">
    <property type="term" value="F:monoatomic cation efflux transmembrane transporter activity"/>
    <property type="evidence" value="ECO:0007669"/>
    <property type="project" value="TreeGrafter"/>
</dbReference>
<feature type="transmembrane region" description="Helical" evidence="13">
    <location>
        <begin position="6"/>
        <end position="24"/>
    </location>
</feature>
<dbReference type="RefSeq" id="WP_281835627.1">
    <property type="nucleotide sequence ID" value="NZ_BSDY01000008.1"/>
</dbReference>
<keyword evidence="9" id="KW-0406">Ion transport</keyword>
<keyword evidence="11 13" id="KW-0472">Membrane</keyword>
<dbReference type="AlphaFoldDB" id="A0A9W6GJS9"/>
<keyword evidence="3" id="KW-0171">Cobalt transport</keyword>
<organism evidence="14 15">
    <name type="scientific">Propionigenium maris DSM 9537</name>
    <dbReference type="NCBI Taxonomy" id="1123000"/>
    <lineage>
        <taxon>Bacteria</taxon>
        <taxon>Fusobacteriati</taxon>
        <taxon>Fusobacteriota</taxon>
        <taxon>Fusobacteriia</taxon>
        <taxon>Fusobacteriales</taxon>
        <taxon>Fusobacteriaceae</taxon>
        <taxon>Propionigenium</taxon>
    </lineage>
</organism>
<feature type="transmembrane region" description="Helical" evidence="13">
    <location>
        <begin position="134"/>
        <end position="151"/>
    </location>
</feature>
<dbReference type="EMBL" id="BSDY01000008">
    <property type="protein sequence ID" value="GLI56453.1"/>
    <property type="molecule type" value="Genomic_DNA"/>
</dbReference>